<dbReference type="AlphaFoldDB" id="A0A9W6QWV5"/>
<dbReference type="Proteomes" id="UP001165136">
    <property type="component" value="Unassembled WGS sequence"/>
</dbReference>
<reference evidence="1" key="1">
    <citation type="submission" date="2023-03" db="EMBL/GenBank/DDBJ databases">
        <title>Amycolatopsis taiwanensis NBRC 103393.</title>
        <authorList>
            <person name="Ichikawa N."/>
            <person name="Sato H."/>
            <person name="Tonouchi N."/>
        </authorList>
    </citation>
    <scope>NUCLEOTIDE SEQUENCE</scope>
    <source>
        <strain evidence="1">NBRC 103393</strain>
    </source>
</reference>
<name>A0A9W6QWV5_9PSEU</name>
<proteinExistence type="predicted"/>
<keyword evidence="2" id="KW-1185">Reference proteome</keyword>
<comment type="caution">
    <text evidence="1">The sequence shown here is derived from an EMBL/GenBank/DDBJ whole genome shotgun (WGS) entry which is preliminary data.</text>
</comment>
<dbReference type="EMBL" id="BSTI01000002">
    <property type="protein sequence ID" value="GLY64395.1"/>
    <property type="molecule type" value="Genomic_DNA"/>
</dbReference>
<protein>
    <submittedName>
        <fullName evidence="1">Uncharacterized protein</fullName>
    </submittedName>
</protein>
<sequence length="94" mass="9885">MLGVIHAPSLNVRFAMVTARRKSESCSKVRAPYGSQFADEEAVRRLVQRLALSAGRRLDVRASASGRRAAGGLANAAAGQPMRLTECAAPGHGP</sequence>
<evidence type="ECO:0000313" key="2">
    <source>
        <dbReference type="Proteomes" id="UP001165136"/>
    </source>
</evidence>
<accession>A0A9W6QWV5</accession>
<gene>
    <name evidence="1" type="ORF">Atai01_10140</name>
</gene>
<evidence type="ECO:0000313" key="1">
    <source>
        <dbReference type="EMBL" id="GLY64395.1"/>
    </source>
</evidence>
<organism evidence="1 2">
    <name type="scientific">Amycolatopsis taiwanensis</name>
    <dbReference type="NCBI Taxonomy" id="342230"/>
    <lineage>
        <taxon>Bacteria</taxon>
        <taxon>Bacillati</taxon>
        <taxon>Actinomycetota</taxon>
        <taxon>Actinomycetes</taxon>
        <taxon>Pseudonocardiales</taxon>
        <taxon>Pseudonocardiaceae</taxon>
        <taxon>Amycolatopsis</taxon>
    </lineage>
</organism>